<dbReference type="Proteomes" id="UP000005990">
    <property type="component" value="Unassembled WGS sequence"/>
</dbReference>
<comment type="caution">
    <text evidence="1">The sequence shown here is derived from an EMBL/GenBank/DDBJ whole genome shotgun (WGS) entry which is preliminary data.</text>
</comment>
<reference evidence="1 2" key="1">
    <citation type="submission" date="2010-10" db="EMBL/GenBank/DDBJ databases">
        <authorList>
            <person name="Durkin A.S."/>
            <person name="Madupu R."/>
            <person name="Torralba M."/>
            <person name="Gillis M."/>
            <person name="Methe B."/>
            <person name="Sutton G."/>
            <person name="Nelson K.E."/>
        </authorList>
    </citation>
    <scope>NUCLEOTIDE SEQUENCE [LARGE SCALE GENOMIC DNA]</scope>
    <source>
        <strain evidence="1 2">ACS-139-V-Col8</strain>
    </source>
</reference>
<organism evidence="1 2">
    <name type="scientific">Eremococcus coleocola ACS-139-V-Col8</name>
    <dbReference type="NCBI Taxonomy" id="908337"/>
    <lineage>
        <taxon>Bacteria</taxon>
        <taxon>Bacillati</taxon>
        <taxon>Bacillota</taxon>
        <taxon>Bacilli</taxon>
        <taxon>Lactobacillales</taxon>
        <taxon>Aerococcaceae</taxon>
        <taxon>Eremococcus</taxon>
    </lineage>
</organism>
<dbReference type="EMBL" id="AENN01000016">
    <property type="protein sequence ID" value="EFR30868.1"/>
    <property type="molecule type" value="Genomic_DNA"/>
</dbReference>
<dbReference type="AlphaFoldDB" id="E4KQ93"/>
<evidence type="ECO:0000313" key="2">
    <source>
        <dbReference type="Proteomes" id="UP000005990"/>
    </source>
</evidence>
<name>E4KQ93_9LACT</name>
<dbReference type="RefSeq" id="WP_006418654.1">
    <property type="nucleotide sequence ID" value="NZ_AENN01000016.1"/>
</dbReference>
<sequence>MISIYDYGSFQYKKVKITLLDDSVTTGELLSLDPVEDNDVEDAFVLDVDGDPYIGRPVYVSKIKRIELIDNG</sequence>
<gene>
    <name evidence="1" type="ORF">HMPREF9257_1693</name>
</gene>
<accession>E4KQ93</accession>
<evidence type="ECO:0000313" key="1">
    <source>
        <dbReference type="EMBL" id="EFR30868.1"/>
    </source>
</evidence>
<keyword evidence="2" id="KW-1185">Reference proteome</keyword>
<dbReference type="STRING" id="908337.HMPREF9257_1693"/>
<proteinExistence type="predicted"/>
<protein>
    <submittedName>
        <fullName evidence="1">Uncharacterized protein</fullName>
    </submittedName>
</protein>